<evidence type="ECO:0000313" key="3">
    <source>
        <dbReference type="Proteomes" id="UP001549076"/>
    </source>
</evidence>
<accession>A0ABV2MYC2</accession>
<comment type="caution">
    <text evidence="2">The sequence shown here is derived from an EMBL/GenBank/DDBJ whole genome shotgun (WGS) entry which is preliminary data.</text>
</comment>
<name>A0ABV2MYC2_9HYPH</name>
<organism evidence="2 3">
    <name type="scientific">Aquamicrobium terrae</name>
    <dbReference type="NCBI Taxonomy" id="1324945"/>
    <lineage>
        <taxon>Bacteria</taxon>
        <taxon>Pseudomonadati</taxon>
        <taxon>Pseudomonadota</taxon>
        <taxon>Alphaproteobacteria</taxon>
        <taxon>Hyphomicrobiales</taxon>
        <taxon>Phyllobacteriaceae</taxon>
        <taxon>Aquamicrobium</taxon>
    </lineage>
</organism>
<evidence type="ECO:0000256" key="1">
    <source>
        <dbReference type="SAM" id="MobiDB-lite"/>
    </source>
</evidence>
<feature type="region of interest" description="Disordered" evidence="1">
    <location>
        <begin position="37"/>
        <end position="64"/>
    </location>
</feature>
<evidence type="ECO:0000313" key="2">
    <source>
        <dbReference type="EMBL" id="MET3791808.1"/>
    </source>
</evidence>
<keyword evidence="3" id="KW-1185">Reference proteome</keyword>
<dbReference type="EMBL" id="JBEPML010000005">
    <property type="protein sequence ID" value="MET3791808.1"/>
    <property type="molecule type" value="Genomic_DNA"/>
</dbReference>
<dbReference type="Proteomes" id="UP001549076">
    <property type="component" value="Unassembled WGS sequence"/>
</dbReference>
<sequence length="64" mass="7029">MNPLLPERMSAAERLDEIAAILATGFIRLKTRQSRKLSARPEKSLVDFAGHRSRHGATNAGAEN</sequence>
<reference evidence="2 3" key="1">
    <citation type="submission" date="2024-06" db="EMBL/GenBank/DDBJ databases">
        <title>Genomic Encyclopedia of Type Strains, Phase IV (KMG-IV): sequencing the most valuable type-strain genomes for metagenomic binning, comparative biology and taxonomic classification.</title>
        <authorList>
            <person name="Goeker M."/>
        </authorList>
    </citation>
    <scope>NUCLEOTIDE SEQUENCE [LARGE SCALE GENOMIC DNA]</scope>
    <source>
        <strain evidence="2 3">DSM 27865</strain>
    </source>
</reference>
<dbReference type="RefSeq" id="WP_354194199.1">
    <property type="nucleotide sequence ID" value="NZ_JBEPML010000005.1"/>
</dbReference>
<proteinExistence type="predicted"/>
<gene>
    <name evidence="2" type="ORF">ABID37_002016</name>
</gene>
<protein>
    <submittedName>
        <fullName evidence="2">Uncharacterized protein</fullName>
    </submittedName>
</protein>